<dbReference type="Proteomes" id="UP000254425">
    <property type="component" value="Chromosome"/>
</dbReference>
<organism evidence="4 5">
    <name type="scientific">Streptomyces armeniacus</name>
    <dbReference type="NCBI Taxonomy" id="83291"/>
    <lineage>
        <taxon>Bacteria</taxon>
        <taxon>Bacillati</taxon>
        <taxon>Actinomycetota</taxon>
        <taxon>Actinomycetes</taxon>
        <taxon>Kitasatosporales</taxon>
        <taxon>Streptomycetaceae</taxon>
        <taxon>Streptomyces</taxon>
    </lineage>
</organism>
<dbReference type="CDD" id="cd02440">
    <property type="entry name" value="AdoMet_MTases"/>
    <property type="match status" value="1"/>
</dbReference>
<dbReference type="PANTHER" id="PTHR44942:SF4">
    <property type="entry name" value="METHYLTRANSFERASE TYPE 11 DOMAIN-CONTAINING PROTEIN"/>
    <property type="match status" value="1"/>
</dbReference>
<dbReference type="AlphaFoldDB" id="A0A345XUA4"/>
<dbReference type="Gene3D" id="3.40.50.150">
    <property type="entry name" value="Vaccinia Virus protein VP39"/>
    <property type="match status" value="1"/>
</dbReference>
<dbReference type="RefSeq" id="WP_208881246.1">
    <property type="nucleotide sequence ID" value="NZ_CP031320.1"/>
</dbReference>
<dbReference type="GO" id="GO:0008168">
    <property type="term" value="F:methyltransferase activity"/>
    <property type="evidence" value="ECO:0007669"/>
    <property type="project" value="UniProtKB-KW"/>
</dbReference>
<protein>
    <submittedName>
        <fullName evidence="4">Class I SAM-dependent methyltransferase</fullName>
    </submittedName>
</protein>
<dbReference type="InterPro" id="IPR041698">
    <property type="entry name" value="Methyltransf_25"/>
</dbReference>
<keyword evidence="1 4" id="KW-0489">Methyltransferase</keyword>
<evidence type="ECO:0000313" key="4">
    <source>
        <dbReference type="EMBL" id="AXK35220.1"/>
    </source>
</evidence>
<evidence type="ECO:0000256" key="1">
    <source>
        <dbReference type="ARBA" id="ARBA00022603"/>
    </source>
</evidence>
<dbReference type="Pfam" id="PF13649">
    <property type="entry name" value="Methyltransf_25"/>
    <property type="match status" value="1"/>
</dbReference>
<dbReference type="GO" id="GO:0032259">
    <property type="term" value="P:methylation"/>
    <property type="evidence" value="ECO:0007669"/>
    <property type="project" value="UniProtKB-KW"/>
</dbReference>
<sequence length="262" mass="27768">MTLGFSGDVAAYYAEFRRGYPPPVLGHLCAAFGLGAADTVLDLGCGTGQLTVPLAARTGSVIGMDPEPDMLSHARAAAENDSVRNVIWVLGGDADVPALGALLGGRPLAMTVIGQALHWMDHERLFRTVRPLLRTGGGIAVVANGTPLWLQDSDWSRALRGFLEEHFGSSLEASCGTGTRDRERYAEALRAAGYAEVRETDVAYTDDLDFGRLLGGVYSAMSAADLPAPDERPAFAARLRAALPPGERFTEQVTVTTLTGHA</sequence>
<evidence type="ECO:0000256" key="2">
    <source>
        <dbReference type="ARBA" id="ARBA00022679"/>
    </source>
</evidence>
<dbReference type="InterPro" id="IPR051052">
    <property type="entry name" value="Diverse_substrate_MTase"/>
</dbReference>
<proteinExistence type="predicted"/>
<feature type="domain" description="Methyltransferase" evidence="3">
    <location>
        <begin position="40"/>
        <end position="137"/>
    </location>
</feature>
<dbReference type="KEGG" id="sarm:DVA86_23855"/>
<dbReference type="EMBL" id="CP031320">
    <property type="protein sequence ID" value="AXK35220.1"/>
    <property type="molecule type" value="Genomic_DNA"/>
</dbReference>
<keyword evidence="5" id="KW-1185">Reference proteome</keyword>
<dbReference type="SUPFAM" id="SSF53335">
    <property type="entry name" value="S-adenosyl-L-methionine-dependent methyltransferases"/>
    <property type="match status" value="1"/>
</dbReference>
<dbReference type="InterPro" id="IPR029063">
    <property type="entry name" value="SAM-dependent_MTases_sf"/>
</dbReference>
<reference evidence="4 5" key="1">
    <citation type="submission" date="2018-07" db="EMBL/GenBank/DDBJ databases">
        <title>Draft genome of the type strain Streptomyces armeniacus ATCC 15676.</title>
        <authorList>
            <person name="Labana P."/>
            <person name="Gosse J.T."/>
            <person name="Boddy C.N."/>
        </authorList>
    </citation>
    <scope>NUCLEOTIDE SEQUENCE [LARGE SCALE GENOMIC DNA]</scope>
    <source>
        <strain evidence="4 5">ATCC 15676</strain>
    </source>
</reference>
<keyword evidence="2 4" id="KW-0808">Transferase</keyword>
<evidence type="ECO:0000313" key="5">
    <source>
        <dbReference type="Proteomes" id="UP000254425"/>
    </source>
</evidence>
<name>A0A345XUA4_9ACTN</name>
<accession>A0A345XUA4</accession>
<dbReference type="PANTHER" id="PTHR44942">
    <property type="entry name" value="METHYLTRANSF_11 DOMAIN-CONTAINING PROTEIN"/>
    <property type="match status" value="1"/>
</dbReference>
<evidence type="ECO:0000259" key="3">
    <source>
        <dbReference type="Pfam" id="PF13649"/>
    </source>
</evidence>
<gene>
    <name evidence="4" type="ORF">DVA86_23855</name>
</gene>